<reference evidence="4" key="1">
    <citation type="submission" date="2025-08" db="UniProtKB">
        <authorList>
            <consortium name="RefSeq"/>
        </authorList>
    </citation>
    <scope>IDENTIFICATION</scope>
    <source>
        <tissue evidence="4">Testes</tissue>
    </source>
</reference>
<protein>
    <submittedName>
        <fullName evidence="4">L-rhamnose-binding lectin CSL1-like</fullName>
    </submittedName>
</protein>
<dbReference type="InterPro" id="IPR000922">
    <property type="entry name" value="Lectin_gal-bd_dom"/>
</dbReference>
<dbReference type="RefSeq" id="XP_002730587.1">
    <property type="nucleotide sequence ID" value="XM_002730541.2"/>
</dbReference>
<organism evidence="3 4">
    <name type="scientific">Saccoglossus kowalevskii</name>
    <name type="common">Acorn worm</name>
    <dbReference type="NCBI Taxonomy" id="10224"/>
    <lineage>
        <taxon>Eukaryota</taxon>
        <taxon>Metazoa</taxon>
        <taxon>Hemichordata</taxon>
        <taxon>Enteropneusta</taxon>
        <taxon>Harrimaniidae</taxon>
        <taxon>Saccoglossus</taxon>
    </lineage>
</organism>
<proteinExistence type="predicted"/>
<sequence length="511" mass="55357">MFVSAMCVLPYFSLLVTGLFAVKTVGVVTITCYNDSPMVLDCSDKIIHINTANYGRTDGASTCPHTHVSDTDCHSPTSLSVVQTYCEGRSFCSVPLEGATFGPDPCHGTYKYLEVDYECVTPIPDVVEVGCFNTNTDDDPIESLECRDDHLVSHHLERENHVEKCAQAAAARGWTTFSLLDGGACHSDADACQNQDNFGETTDCGETGTSTKHVVYEIIQREIVCQDEVLHLECDCGFIHIVSANFGRSDPYTCGGPVLTTDCSSASSFSIVHEACERKTSCDIHAIHTLFGDPCVGTFKYLDVEYYCNQIPGELEQPSSAITCYYDSPMELSCIDLSIHILSANYGRTDGASTCPHTHVSDTDCHSPTSLSVVQNYCEGRSFCSVPLQGATFGPDPCYGIYKYLEVDYECVAAVLPFTVITCYNDSPMQLDCFDKSIHIVSANYGRTDGASTCPHAAVSDTDCHSPTSLSVVQSACEGNNACSITLTGTTFGPDPCVGTYKYLEVEVECV</sequence>
<feature type="domain" description="SUEL-type lectin" evidence="2">
    <location>
        <begin position="224"/>
        <end position="309"/>
    </location>
</feature>
<dbReference type="GeneID" id="100376701"/>
<dbReference type="PROSITE" id="PS50228">
    <property type="entry name" value="SUEL_LECTIN"/>
    <property type="match status" value="4"/>
</dbReference>
<gene>
    <name evidence="4" type="primary">LOC100376701</name>
</gene>
<accession>A0ABM0GIJ2</accession>
<feature type="chain" id="PRO_5046175418" evidence="1">
    <location>
        <begin position="22"/>
        <end position="511"/>
    </location>
</feature>
<dbReference type="PANTHER" id="PTHR46780">
    <property type="entry name" value="PROTEIN EVA-1"/>
    <property type="match status" value="1"/>
</dbReference>
<evidence type="ECO:0000313" key="4">
    <source>
        <dbReference type="RefSeq" id="XP_002730587.1"/>
    </source>
</evidence>
<dbReference type="Pfam" id="PF02140">
    <property type="entry name" value="SUEL_Lectin"/>
    <property type="match status" value="4"/>
</dbReference>
<feature type="domain" description="SUEL-type lectin" evidence="2">
    <location>
        <begin position="28"/>
        <end position="120"/>
    </location>
</feature>
<dbReference type="Gene3D" id="2.60.120.740">
    <property type="match status" value="4"/>
</dbReference>
<feature type="domain" description="SUEL-type lectin" evidence="2">
    <location>
        <begin position="421"/>
        <end position="511"/>
    </location>
</feature>
<dbReference type="CDD" id="cd22827">
    <property type="entry name" value="Gal_Rha_Lectin_SUL-I-like"/>
    <property type="match status" value="4"/>
</dbReference>
<keyword evidence="1" id="KW-0732">Signal</keyword>
<feature type="signal peptide" evidence="1">
    <location>
        <begin position="1"/>
        <end position="21"/>
    </location>
</feature>
<evidence type="ECO:0000259" key="2">
    <source>
        <dbReference type="PROSITE" id="PS50228"/>
    </source>
</evidence>
<dbReference type="Proteomes" id="UP000694865">
    <property type="component" value="Unplaced"/>
</dbReference>
<evidence type="ECO:0000256" key="1">
    <source>
        <dbReference type="SAM" id="SignalP"/>
    </source>
</evidence>
<name>A0ABM0GIJ2_SACKO</name>
<feature type="domain" description="SUEL-type lectin" evidence="2">
    <location>
        <begin position="314"/>
        <end position="412"/>
    </location>
</feature>
<dbReference type="InterPro" id="IPR043159">
    <property type="entry name" value="Lectin_gal-bd_sf"/>
</dbReference>
<keyword evidence="3" id="KW-1185">Reference proteome</keyword>
<evidence type="ECO:0000313" key="3">
    <source>
        <dbReference type="Proteomes" id="UP000694865"/>
    </source>
</evidence>